<feature type="transmembrane region" description="Helical" evidence="2">
    <location>
        <begin position="30"/>
        <end position="53"/>
    </location>
</feature>
<dbReference type="EMBL" id="CP021252">
    <property type="protein sequence ID" value="ART21801.1"/>
    <property type="molecule type" value="Genomic_DNA"/>
</dbReference>
<gene>
    <name evidence="3" type="ORF">CBE89_10080</name>
</gene>
<keyword evidence="2" id="KW-1133">Transmembrane helix</keyword>
<evidence type="ECO:0000313" key="4">
    <source>
        <dbReference type="Proteomes" id="UP000250197"/>
    </source>
</evidence>
<dbReference type="Proteomes" id="UP000250197">
    <property type="component" value="Chromosome"/>
</dbReference>
<protein>
    <recommendedName>
        <fullName evidence="5">Integral membrane protein</fullName>
    </recommendedName>
</protein>
<feature type="region of interest" description="Disordered" evidence="1">
    <location>
        <begin position="1"/>
        <end position="21"/>
    </location>
</feature>
<accession>A0A2Z2J5C6</accession>
<proteinExistence type="predicted"/>
<sequence length="158" mass="16432">MSEENKKKSSARAQTQTAAKSNSAGAPRSVLVAAGIAIVQSVAVMAFGLFLIVRELSGAENASMVSEAGSLKFVGLGTAIFIFIVFGFVIIGSLAFVKGKRWGRGAVVLVEFILAASAFQMFSGGSPVLGTITLLSAIAALYFLMFVPASSQWAEANF</sequence>
<organism evidence="3 4">
    <name type="scientific">Corynebacterium striatum</name>
    <dbReference type="NCBI Taxonomy" id="43770"/>
    <lineage>
        <taxon>Bacteria</taxon>
        <taxon>Bacillati</taxon>
        <taxon>Actinomycetota</taxon>
        <taxon>Actinomycetes</taxon>
        <taxon>Mycobacteriales</taxon>
        <taxon>Corynebacteriaceae</taxon>
        <taxon>Corynebacterium</taxon>
    </lineage>
</organism>
<reference evidence="3 4" key="1">
    <citation type="submission" date="2017-05" db="EMBL/GenBank/DDBJ databases">
        <title>Complete genome sequence of Corynebacterium striatum KC-Na-1 isolated from Neophocaena asiaeorientalis in Korea.</title>
        <authorList>
            <person name="Kim J.H."/>
            <person name="Lee K."/>
        </authorList>
    </citation>
    <scope>NUCLEOTIDE SEQUENCE [LARGE SCALE GENOMIC DNA]</scope>
    <source>
        <strain evidence="3 4">KC-Na-01</strain>
    </source>
</reference>
<evidence type="ECO:0000256" key="1">
    <source>
        <dbReference type="SAM" id="MobiDB-lite"/>
    </source>
</evidence>
<evidence type="ECO:0008006" key="5">
    <source>
        <dbReference type="Google" id="ProtNLM"/>
    </source>
</evidence>
<feature type="transmembrane region" description="Helical" evidence="2">
    <location>
        <begin position="73"/>
        <end position="97"/>
    </location>
</feature>
<keyword evidence="2" id="KW-0812">Transmembrane</keyword>
<feature type="compositionally biased region" description="Polar residues" evidence="1">
    <location>
        <begin position="11"/>
        <end position="21"/>
    </location>
</feature>
<evidence type="ECO:0000256" key="2">
    <source>
        <dbReference type="SAM" id="Phobius"/>
    </source>
</evidence>
<dbReference type="RefSeq" id="WP_086891835.1">
    <property type="nucleotide sequence ID" value="NZ_CP021252.1"/>
</dbReference>
<keyword evidence="2" id="KW-0472">Membrane</keyword>
<feature type="transmembrane region" description="Helical" evidence="2">
    <location>
        <begin position="128"/>
        <end position="147"/>
    </location>
</feature>
<evidence type="ECO:0000313" key="3">
    <source>
        <dbReference type="EMBL" id="ART21801.1"/>
    </source>
</evidence>
<feature type="transmembrane region" description="Helical" evidence="2">
    <location>
        <begin position="104"/>
        <end position="122"/>
    </location>
</feature>
<dbReference type="AlphaFoldDB" id="A0A2Z2J5C6"/>
<name>A0A2Z2J5C6_CORST</name>
<dbReference type="KEGG" id="cstr:CBE89_10080"/>